<accession>A0ABD2NZW1</accession>
<evidence type="ECO:0000313" key="3">
    <source>
        <dbReference type="Proteomes" id="UP001516400"/>
    </source>
</evidence>
<protein>
    <submittedName>
        <fullName evidence="2">Uncharacterized protein</fullName>
    </submittedName>
</protein>
<proteinExistence type="predicted"/>
<feature type="compositionally biased region" description="Basic and acidic residues" evidence="1">
    <location>
        <begin position="75"/>
        <end position="94"/>
    </location>
</feature>
<dbReference type="AlphaFoldDB" id="A0ABD2NZW1"/>
<dbReference type="EMBL" id="JABFTP020000165">
    <property type="protein sequence ID" value="KAL3284257.1"/>
    <property type="molecule type" value="Genomic_DNA"/>
</dbReference>
<organism evidence="2 3">
    <name type="scientific">Cryptolaemus montrouzieri</name>
    <dbReference type="NCBI Taxonomy" id="559131"/>
    <lineage>
        <taxon>Eukaryota</taxon>
        <taxon>Metazoa</taxon>
        <taxon>Ecdysozoa</taxon>
        <taxon>Arthropoda</taxon>
        <taxon>Hexapoda</taxon>
        <taxon>Insecta</taxon>
        <taxon>Pterygota</taxon>
        <taxon>Neoptera</taxon>
        <taxon>Endopterygota</taxon>
        <taxon>Coleoptera</taxon>
        <taxon>Polyphaga</taxon>
        <taxon>Cucujiformia</taxon>
        <taxon>Coccinelloidea</taxon>
        <taxon>Coccinellidae</taxon>
        <taxon>Scymninae</taxon>
        <taxon>Scymnini</taxon>
        <taxon>Cryptolaemus</taxon>
    </lineage>
</organism>
<feature type="region of interest" description="Disordered" evidence="1">
    <location>
        <begin position="69"/>
        <end position="102"/>
    </location>
</feature>
<name>A0ABD2NZW1_9CUCU</name>
<reference evidence="2 3" key="1">
    <citation type="journal article" date="2021" name="BMC Biol.">
        <title>Horizontally acquired antibacterial genes associated with adaptive radiation of ladybird beetles.</title>
        <authorList>
            <person name="Li H.S."/>
            <person name="Tang X.F."/>
            <person name="Huang Y.H."/>
            <person name="Xu Z.Y."/>
            <person name="Chen M.L."/>
            <person name="Du X.Y."/>
            <person name="Qiu B.Y."/>
            <person name="Chen P.T."/>
            <person name="Zhang W."/>
            <person name="Slipinski A."/>
            <person name="Escalona H.E."/>
            <person name="Waterhouse R.M."/>
            <person name="Zwick A."/>
            <person name="Pang H."/>
        </authorList>
    </citation>
    <scope>NUCLEOTIDE SEQUENCE [LARGE SCALE GENOMIC DNA]</scope>
    <source>
        <strain evidence="2">SYSU2018</strain>
    </source>
</reference>
<gene>
    <name evidence="2" type="ORF">HHI36_018419</name>
</gene>
<evidence type="ECO:0000313" key="2">
    <source>
        <dbReference type="EMBL" id="KAL3284257.1"/>
    </source>
</evidence>
<evidence type="ECO:0000256" key="1">
    <source>
        <dbReference type="SAM" id="MobiDB-lite"/>
    </source>
</evidence>
<comment type="caution">
    <text evidence="2">The sequence shown here is derived from an EMBL/GenBank/DDBJ whole genome shotgun (WGS) entry which is preliminary data.</text>
</comment>
<dbReference type="Proteomes" id="UP001516400">
    <property type="component" value="Unassembled WGS sequence"/>
</dbReference>
<sequence>MPLMCPYFCIHFQNCCEKLNSRHFYSKIEREKVIDLDMEKNEEFLNSLHLRRKSNYDAVYGLDTSDDENLQSVSDRLHGKNDDIGAGKSYRNDEENFNPNKI</sequence>
<keyword evidence="3" id="KW-1185">Reference proteome</keyword>